<evidence type="ECO:0000313" key="2">
    <source>
        <dbReference type="EMBL" id="RGP62502.1"/>
    </source>
</evidence>
<keyword evidence="3" id="KW-1185">Reference proteome</keyword>
<evidence type="ECO:0000313" key="3">
    <source>
        <dbReference type="Proteomes" id="UP000266152"/>
    </source>
</evidence>
<feature type="compositionally biased region" description="Basic and acidic residues" evidence="1">
    <location>
        <begin position="102"/>
        <end position="114"/>
    </location>
</feature>
<comment type="caution">
    <text evidence="2">The sequence shown here is derived from an EMBL/GenBank/DDBJ whole genome shotgun (WGS) entry which is preliminary data.</text>
</comment>
<feature type="region of interest" description="Disordered" evidence="1">
    <location>
        <begin position="67"/>
        <end position="128"/>
    </location>
</feature>
<gene>
    <name evidence="2" type="ORF">FSPOR_9249</name>
</gene>
<organism evidence="2 3">
    <name type="scientific">Fusarium sporotrichioides</name>
    <dbReference type="NCBI Taxonomy" id="5514"/>
    <lineage>
        <taxon>Eukaryota</taxon>
        <taxon>Fungi</taxon>
        <taxon>Dikarya</taxon>
        <taxon>Ascomycota</taxon>
        <taxon>Pezizomycotina</taxon>
        <taxon>Sordariomycetes</taxon>
        <taxon>Hypocreomycetidae</taxon>
        <taxon>Hypocreales</taxon>
        <taxon>Nectriaceae</taxon>
        <taxon>Fusarium</taxon>
    </lineage>
</organism>
<evidence type="ECO:0000256" key="1">
    <source>
        <dbReference type="SAM" id="MobiDB-lite"/>
    </source>
</evidence>
<proteinExistence type="predicted"/>
<reference evidence="2 3" key="1">
    <citation type="journal article" date="2018" name="PLoS Pathog.">
        <title>Evolution of structural diversity of trichothecenes, a family of toxins produced by plant pathogenic and entomopathogenic fungi.</title>
        <authorList>
            <person name="Proctor R.H."/>
            <person name="McCormick S.P."/>
            <person name="Kim H.S."/>
            <person name="Cardoza R.E."/>
            <person name="Stanley A.M."/>
            <person name="Lindo L."/>
            <person name="Kelly A."/>
            <person name="Brown D.W."/>
            <person name="Lee T."/>
            <person name="Vaughan M.M."/>
            <person name="Alexander N.J."/>
            <person name="Busman M."/>
            <person name="Gutierrez S."/>
        </authorList>
    </citation>
    <scope>NUCLEOTIDE SEQUENCE [LARGE SCALE GENOMIC DNA]</scope>
    <source>
        <strain evidence="2 3">NRRL 3299</strain>
    </source>
</reference>
<dbReference type="EMBL" id="PXOF01000145">
    <property type="protein sequence ID" value="RGP62502.1"/>
    <property type="molecule type" value="Genomic_DNA"/>
</dbReference>
<accession>A0A395RRR7</accession>
<dbReference type="Proteomes" id="UP000266152">
    <property type="component" value="Unassembled WGS sequence"/>
</dbReference>
<dbReference type="AlphaFoldDB" id="A0A395RRR7"/>
<protein>
    <submittedName>
        <fullName evidence="2">Uncharacterized protein</fullName>
    </submittedName>
</protein>
<name>A0A395RRR7_FUSSP</name>
<sequence length="128" mass="13875">MPTGTYYGDGDGDNYNSGCCIGCCRAGDFGTHDGCGPCYCRRSFKQDHDGTIYTGWSLGQYYPGENRYGESSSITGEDKPTSSENRFGGLKQASEQQARELGGNKEPVEIKTDNAMKSSKASPKKIDK</sequence>